<accession>W0E9V8</accession>
<keyword evidence="2" id="KW-0169">Cobalamin biosynthesis</keyword>
<evidence type="ECO:0000313" key="4">
    <source>
        <dbReference type="EMBL" id="AHF06298.1"/>
    </source>
</evidence>
<dbReference type="Pfam" id="PF02571">
    <property type="entry name" value="CbiJ"/>
    <property type="match status" value="1"/>
</dbReference>
<gene>
    <name evidence="4" type="ORF">DESME_03910</name>
</gene>
<protein>
    <submittedName>
        <fullName evidence="4">Cobalt-precorrin-6A reductase</fullName>
    </submittedName>
</protein>
<dbReference type="PANTHER" id="PTHR36925">
    <property type="entry name" value="COBALT-PRECORRIN-6A REDUCTASE"/>
    <property type="match status" value="1"/>
</dbReference>
<dbReference type="EMBL" id="CP007032">
    <property type="protein sequence ID" value="AHF06298.1"/>
    <property type="molecule type" value="Genomic_DNA"/>
</dbReference>
<evidence type="ECO:0000313" key="5">
    <source>
        <dbReference type="Proteomes" id="UP000010847"/>
    </source>
</evidence>
<comment type="pathway">
    <text evidence="1">Cofactor biosynthesis; adenosylcobalamin biosynthesis.</text>
</comment>
<dbReference type="PROSITE" id="PS51014">
    <property type="entry name" value="COBK_CBIJ"/>
    <property type="match status" value="1"/>
</dbReference>
<dbReference type="UniPathway" id="UPA00148"/>
<dbReference type="HOGENOM" id="CLU_068627_0_0_9"/>
<dbReference type="NCBIfam" id="TIGR00715">
    <property type="entry name" value="precor6x_red"/>
    <property type="match status" value="1"/>
</dbReference>
<evidence type="ECO:0000256" key="3">
    <source>
        <dbReference type="ARBA" id="ARBA00023002"/>
    </source>
</evidence>
<keyword evidence="3" id="KW-0560">Oxidoreductase</keyword>
<keyword evidence="5" id="KW-1185">Reference proteome</keyword>
<dbReference type="STRING" id="871968.DESME_03910"/>
<dbReference type="eggNOG" id="COG2099">
    <property type="taxonomic scope" value="Bacteria"/>
</dbReference>
<dbReference type="InterPro" id="IPR003723">
    <property type="entry name" value="Precorrin-6x_reduct"/>
</dbReference>
<name>W0E9V8_9FIRM</name>
<dbReference type="PANTHER" id="PTHR36925:SF1">
    <property type="entry name" value="COBALT-PRECORRIN-6A REDUCTASE"/>
    <property type="match status" value="1"/>
</dbReference>
<evidence type="ECO:0000256" key="2">
    <source>
        <dbReference type="ARBA" id="ARBA00022573"/>
    </source>
</evidence>
<sequence>MNLLVLAGTEDGRGLASELESRGHQVWVSTLTEYGAEIAESQGLQTRFGALDEEELFSLLKQNLIMALIDATHPYAEKMHELAQKVCEQAGIPYLRWERPRIHTGDSPLIHWADGLEEAGKLASRLGRRIFLSTGSKNLKDWLQVPGFIEQEIFIRVLPSSEVLLHCEALGFKPYQIIAAQGPYTQRFNEALWEQLKIEVVITKESGQVGGTEEKIKACLELEIPIIVLKRPQREGPGRVETINEFLKRVEELK</sequence>
<dbReference type="Proteomes" id="UP000010847">
    <property type="component" value="Chromosome"/>
</dbReference>
<dbReference type="RefSeq" id="WP_006715203.1">
    <property type="nucleotide sequence ID" value="NZ_CP007032.1"/>
</dbReference>
<organism evidence="4 5">
    <name type="scientific">Desulfitobacterium metallireducens DSM 15288</name>
    <dbReference type="NCBI Taxonomy" id="871968"/>
    <lineage>
        <taxon>Bacteria</taxon>
        <taxon>Bacillati</taxon>
        <taxon>Bacillota</taxon>
        <taxon>Clostridia</taxon>
        <taxon>Eubacteriales</taxon>
        <taxon>Desulfitobacteriaceae</taxon>
        <taxon>Desulfitobacterium</taxon>
    </lineage>
</organism>
<evidence type="ECO:0000256" key="1">
    <source>
        <dbReference type="ARBA" id="ARBA00004953"/>
    </source>
</evidence>
<proteinExistence type="predicted"/>
<dbReference type="KEGG" id="dmt:DESME_03910"/>
<dbReference type="AlphaFoldDB" id="W0E9V8"/>
<dbReference type="OrthoDB" id="9780707at2"/>
<dbReference type="GO" id="GO:0009236">
    <property type="term" value="P:cobalamin biosynthetic process"/>
    <property type="evidence" value="ECO:0007669"/>
    <property type="project" value="UniProtKB-UniPathway"/>
</dbReference>
<dbReference type="GO" id="GO:0016994">
    <property type="term" value="F:precorrin-6A reductase activity"/>
    <property type="evidence" value="ECO:0007669"/>
    <property type="project" value="InterPro"/>
</dbReference>
<reference evidence="4 5" key="1">
    <citation type="submission" date="2013-12" db="EMBL/GenBank/DDBJ databases">
        <authorList>
            <consortium name="DOE Joint Genome Institute"/>
            <person name="Smidt H."/>
            <person name="Huntemann M."/>
            <person name="Han J."/>
            <person name="Chen A."/>
            <person name="Kyrpides N."/>
            <person name="Mavromatis K."/>
            <person name="Markowitz V."/>
            <person name="Palaniappan K."/>
            <person name="Ivanova N."/>
            <person name="Schaumberg A."/>
            <person name="Pati A."/>
            <person name="Liolios K."/>
            <person name="Nordberg H.P."/>
            <person name="Cantor M.N."/>
            <person name="Hua S.X."/>
            <person name="Woyke T."/>
        </authorList>
    </citation>
    <scope>NUCLEOTIDE SEQUENCE [LARGE SCALE GENOMIC DNA]</scope>
    <source>
        <strain evidence="5">DSM 15288</strain>
    </source>
</reference>